<organism evidence="5 6">
    <name type="scientific">Streptomyces malaysiensis</name>
    <dbReference type="NCBI Taxonomy" id="92644"/>
    <lineage>
        <taxon>Bacteria</taxon>
        <taxon>Bacillati</taxon>
        <taxon>Actinomycetota</taxon>
        <taxon>Actinomycetes</taxon>
        <taxon>Kitasatosporales</taxon>
        <taxon>Streptomycetaceae</taxon>
        <taxon>Streptomyces</taxon>
        <taxon>Streptomyces violaceusniger group</taxon>
    </lineage>
</organism>
<dbReference type="InterPro" id="IPR016032">
    <property type="entry name" value="Sig_transdc_resp-reg_C-effctor"/>
</dbReference>
<dbReference type="Gene3D" id="1.10.10.10">
    <property type="entry name" value="Winged helix-like DNA-binding domain superfamily/Winged helix DNA-binding domain"/>
    <property type="match status" value="1"/>
</dbReference>
<keyword evidence="1" id="KW-0547">Nucleotide-binding</keyword>
<dbReference type="Proteomes" id="UP000663421">
    <property type="component" value="Chromosome"/>
</dbReference>
<evidence type="ECO:0000313" key="6">
    <source>
        <dbReference type="Proteomes" id="UP000663421"/>
    </source>
</evidence>
<evidence type="ECO:0000256" key="2">
    <source>
        <dbReference type="ARBA" id="ARBA00022840"/>
    </source>
</evidence>
<dbReference type="SMART" id="SM00421">
    <property type="entry name" value="HTH_LUXR"/>
    <property type="match status" value="1"/>
</dbReference>
<feature type="region of interest" description="Disordered" evidence="3">
    <location>
        <begin position="50"/>
        <end position="98"/>
    </location>
</feature>
<dbReference type="PROSITE" id="PS50043">
    <property type="entry name" value="HTH_LUXR_2"/>
    <property type="match status" value="1"/>
</dbReference>
<dbReference type="Pfam" id="PF00196">
    <property type="entry name" value="GerE"/>
    <property type="match status" value="1"/>
</dbReference>
<dbReference type="Pfam" id="PF13191">
    <property type="entry name" value="AAA_16"/>
    <property type="match status" value="1"/>
</dbReference>
<dbReference type="SUPFAM" id="SSF46894">
    <property type="entry name" value="C-terminal effector domain of the bipartite response regulators"/>
    <property type="match status" value="1"/>
</dbReference>
<feature type="compositionally biased region" description="Gly residues" evidence="3">
    <location>
        <begin position="89"/>
        <end position="98"/>
    </location>
</feature>
<evidence type="ECO:0000256" key="1">
    <source>
        <dbReference type="ARBA" id="ARBA00022741"/>
    </source>
</evidence>
<dbReference type="CDD" id="cd06170">
    <property type="entry name" value="LuxR_C_like"/>
    <property type="match status" value="1"/>
</dbReference>
<accession>A0ABX6W416</accession>
<evidence type="ECO:0000256" key="3">
    <source>
        <dbReference type="SAM" id="MobiDB-lite"/>
    </source>
</evidence>
<dbReference type="PANTHER" id="PTHR16305:SF35">
    <property type="entry name" value="TRANSCRIPTIONAL ACTIVATOR DOMAIN"/>
    <property type="match status" value="1"/>
</dbReference>
<dbReference type="PANTHER" id="PTHR16305">
    <property type="entry name" value="TESTICULAR SOLUBLE ADENYLYL CYCLASE"/>
    <property type="match status" value="1"/>
</dbReference>
<feature type="domain" description="HTH luxR-type" evidence="4">
    <location>
        <begin position="900"/>
        <end position="965"/>
    </location>
</feature>
<reference evidence="5 6" key="1">
    <citation type="submission" date="2020-11" db="EMBL/GenBank/DDBJ databases">
        <title>Complete genome sequence unveiled secondary metabolic potentials in Streptomyces solisilvae HNM0141.</title>
        <authorList>
            <person name="Huang X."/>
        </authorList>
    </citation>
    <scope>NUCLEOTIDE SEQUENCE [LARGE SCALE GENOMIC DNA]</scope>
    <source>
        <strain evidence="5 6">HNM0141</strain>
    </source>
</reference>
<proteinExistence type="predicted"/>
<sequence>MTRLVERDGQLSRLTALLCQATSGTGSIALIEGAASTGKTELLHSFARSADGACPRRADGRGPGTDTPTDGTPADGAAADGASAHGRPADGGPGAGPGADGALLRLHAICSPAERALPLGVVSQLFLAPTLPAAFRDRAAKLIDRLASTPDTGAAERLTAQVLHGLCMELLALVNRSPALITVDDVQHADPESVLWLLSLARRIGPAPVLVVLASDIGPHPGFSAARTELLRYPHSDLIPVGRLSQRGAAELIGQHCGPSATHRLAPAFFSASGGNPLLLHALLDDWRTGRNMAGRSYRQALLTSLRRGGPAGLAVVRGLAVLRGHTSEALLSRLVGVNVDVVADTVRAFEAGGLLSDGDFAHPNGRAGVLDDLPPQQRVALHRAAARLLQERGEPATAVAAHIIAGEGADGIPATRVLLDAAESHLLEQRFAVAVDCLEQALRGAGDGRERAAIRVRLAQVEWRSDPRAAVRHLDQLAGDARAGLLTPGDTIEVCRQLLWQGRPEEATALVERLRAAPDDDPADTGARLRAFELWLMCTHPRPARRRRPVLRGRPTAEGPADRSAPWQRFSAVLADVLIHGRYEEATERAEQLLHKASVQRSTVWTGESALLCLMPEVYADRTERAARWCEAWRRDPWTARVPMSRAELSAVSAEIAVRRGDLAAAVERARAALEEVSAPAWGTAAGLPLSSLILAASRTGQLPIAAEYLRVPVPASMFESRYGLHYLYARGHYHLVCDNHAAALADFFACGELMRSWALDTPGLVPWRTGAAETWLRQGNREQARRLLNEQLAWVGTDFGRVRGQALRLLAACGSERQRTDLLGDAVEILEGAGDRYELARALADLSHAHHTSGEQRRARQTARRAWHVARSCQAEPLCRELFPGMAEHEVDGTGALEDTALTFLSRAERRVATLASAGYTNRAIAEKLFVTESTVEQHLTKVYRKLGVKHREDLPALLHHDIATSA</sequence>
<dbReference type="InterPro" id="IPR041664">
    <property type="entry name" value="AAA_16"/>
</dbReference>
<dbReference type="PRINTS" id="PR00038">
    <property type="entry name" value="HTHLUXR"/>
</dbReference>
<gene>
    <name evidence="5" type="ORF">I1A49_09935</name>
</gene>
<protein>
    <submittedName>
        <fullName evidence="5">AAA family ATPase</fullName>
    </submittedName>
</protein>
<dbReference type="InterPro" id="IPR036388">
    <property type="entry name" value="WH-like_DNA-bd_sf"/>
</dbReference>
<feature type="compositionally biased region" description="Low complexity" evidence="3">
    <location>
        <begin position="64"/>
        <end position="86"/>
    </location>
</feature>
<evidence type="ECO:0000313" key="5">
    <source>
        <dbReference type="EMBL" id="QPI55206.1"/>
    </source>
</evidence>
<evidence type="ECO:0000259" key="4">
    <source>
        <dbReference type="PROSITE" id="PS50043"/>
    </source>
</evidence>
<dbReference type="EMBL" id="CP065050">
    <property type="protein sequence ID" value="QPI55206.1"/>
    <property type="molecule type" value="Genomic_DNA"/>
</dbReference>
<keyword evidence="2" id="KW-0067">ATP-binding</keyword>
<dbReference type="InterPro" id="IPR027417">
    <property type="entry name" value="P-loop_NTPase"/>
</dbReference>
<dbReference type="InterPro" id="IPR000792">
    <property type="entry name" value="Tscrpt_reg_LuxR_C"/>
</dbReference>
<keyword evidence="6" id="KW-1185">Reference proteome</keyword>
<name>A0ABX6W416_STRMQ</name>
<dbReference type="SUPFAM" id="SSF52540">
    <property type="entry name" value="P-loop containing nucleoside triphosphate hydrolases"/>
    <property type="match status" value="1"/>
</dbReference>